<sequence length="137" mass="14340">MKFFSPVCALAAAGLVAAAPAPAHIDVRADTFWNLSGWGNPQCQGNFLWSYQGTGPACVNVRTFAASASYVFNQNTEIQLINFPTCGLSRAASTGDDANTTTVVIEVNNNNGALAARAPSTGCLNTPLMAFRVTPLV</sequence>
<gene>
    <name evidence="2" type="ORF">MFIFM68171_10179</name>
</gene>
<keyword evidence="1" id="KW-0732">Signal</keyword>
<name>A0ABQ0GQH7_9PEZI</name>
<dbReference type="Proteomes" id="UP001628179">
    <property type="component" value="Unassembled WGS sequence"/>
</dbReference>
<comment type="caution">
    <text evidence="2">The sequence shown here is derived from an EMBL/GenBank/DDBJ whole genome shotgun (WGS) entry which is preliminary data.</text>
</comment>
<dbReference type="RefSeq" id="XP_070921699.1">
    <property type="nucleotide sequence ID" value="XM_071065598.1"/>
</dbReference>
<proteinExistence type="predicted"/>
<protein>
    <submittedName>
        <fullName evidence="2">Uncharacterized protein</fullName>
    </submittedName>
</protein>
<evidence type="ECO:0000313" key="2">
    <source>
        <dbReference type="EMBL" id="GAB1319969.1"/>
    </source>
</evidence>
<evidence type="ECO:0000313" key="3">
    <source>
        <dbReference type="Proteomes" id="UP001628179"/>
    </source>
</evidence>
<evidence type="ECO:0000256" key="1">
    <source>
        <dbReference type="SAM" id="SignalP"/>
    </source>
</evidence>
<dbReference type="EMBL" id="BAAFSV010000006">
    <property type="protein sequence ID" value="GAB1319969.1"/>
    <property type="molecule type" value="Genomic_DNA"/>
</dbReference>
<feature type="chain" id="PRO_5047006204" evidence="1">
    <location>
        <begin position="19"/>
        <end position="137"/>
    </location>
</feature>
<feature type="signal peptide" evidence="1">
    <location>
        <begin position="1"/>
        <end position="18"/>
    </location>
</feature>
<organism evidence="2 3">
    <name type="scientific">Madurella fahalii</name>
    <dbReference type="NCBI Taxonomy" id="1157608"/>
    <lineage>
        <taxon>Eukaryota</taxon>
        <taxon>Fungi</taxon>
        <taxon>Dikarya</taxon>
        <taxon>Ascomycota</taxon>
        <taxon>Pezizomycotina</taxon>
        <taxon>Sordariomycetes</taxon>
        <taxon>Sordariomycetidae</taxon>
        <taxon>Sordariales</taxon>
        <taxon>Sordariales incertae sedis</taxon>
        <taxon>Madurella</taxon>
    </lineage>
</organism>
<dbReference type="GeneID" id="98180921"/>
<keyword evidence="3" id="KW-1185">Reference proteome</keyword>
<accession>A0ABQ0GQH7</accession>
<reference evidence="2 3" key="1">
    <citation type="submission" date="2024-09" db="EMBL/GenBank/DDBJ databases">
        <title>Itraconazole resistance in Madurella fahalii resulting from another homologue of gene encoding cytochrome P450 14-alpha sterol demethylase (CYP51).</title>
        <authorList>
            <person name="Yoshioka I."/>
            <person name="Fahal A.H."/>
            <person name="Kaneko S."/>
            <person name="Yaguchi T."/>
        </authorList>
    </citation>
    <scope>NUCLEOTIDE SEQUENCE [LARGE SCALE GENOMIC DNA]</scope>
    <source>
        <strain evidence="2 3">IFM 68171</strain>
    </source>
</reference>